<dbReference type="InterPro" id="IPR029058">
    <property type="entry name" value="AB_hydrolase_fold"/>
</dbReference>
<dbReference type="GO" id="GO:0016020">
    <property type="term" value="C:membrane"/>
    <property type="evidence" value="ECO:0007669"/>
    <property type="project" value="TreeGrafter"/>
</dbReference>
<reference evidence="2" key="1">
    <citation type="submission" date="2018-06" db="EMBL/GenBank/DDBJ databases">
        <authorList>
            <person name="Zhirakovskaya E."/>
        </authorList>
    </citation>
    <scope>NUCLEOTIDE SEQUENCE</scope>
</reference>
<dbReference type="EMBL" id="UOGC01000158">
    <property type="protein sequence ID" value="VAX24029.1"/>
    <property type="molecule type" value="Genomic_DNA"/>
</dbReference>
<dbReference type="Gene3D" id="3.40.50.1820">
    <property type="entry name" value="alpha/beta hydrolase"/>
    <property type="match status" value="1"/>
</dbReference>
<accession>A0A3B1C1F4</accession>
<organism evidence="2">
    <name type="scientific">hydrothermal vent metagenome</name>
    <dbReference type="NCBI Taxonomy" id="652676"/>
    <lineage>
        <taxon>unclassified sequences</taxon>
        <taxon>metagenomes</taxon>
        <taxon>ecological metagenomes</taxon>
    </lineage>
</organism>
<dbReference type="PANTHER" id="PTHR43798:SF33">
    <property type="entry name" value="HYDROLASE, PUTATIVE (AFU_ORTHOLOGUE AFUA_2G14860)-RELATED"/>
    <property type="match status" value="1"/>
</dbReference>
<protein>
    <submittedName>
        <fullName evidence="2">Carboxylesterase NA</fullName>
    </submittedName>
</protein>
<dbReference type="SUPFAM" id="SSF53474">
    <property type="entry name" value="alpha/beta-Hydrolases"/>
    <property type="match status" value="1"/>
</dbReference>
<name>A0A3B1C1F4_9ZZZZ</name>
<sequence length="297" mass="33761">MEMSAHHPFRSARAKEQYLKLYDMRAKKWPVVSEPRMVETSYGQTFVRVSGADGAPPLVLLHGMGGNSLQWVPNVKDLSTSYKTYAVDNIYDNGRSIYSRAIEGSNDFVNWLDELFSALQLGNNINIVGLSYGGWLTTQYALRFPERLDKIVLLAPVGTVLPLQLKWIIRAILCVVPHRYFTKSFIYWLVADLAKKDEASRVMVEELVDDAFMAIRSFKLKRMVNPTVLEDTELQKIKVPALYLVGENEKIYSAQKAIQRLNKVAPHIRAEVIPNAGHDLTSVQSEMVNKKILEFLK</sequence>
<dbReference type="PRINTS" id="PR00111">
    <property type="entry name" value="ABHYDROLASE"/>
</dbReference>
<evidence type="ECO:0000259" key="1">
    <source>
        <dbReference type="Pfam" id="PF00561"/>
    </source>
</evidence>
<evidence type="ECO:0000313" key="2">
    <source>
        <dbReference type="EMBL" id="VAX24029.1"/>
    </source>
</evidence>
<dbReference type="Pfam" id="PF00561">
    <property type="entry name" value="Abhydrolase_1"/>
    <property type="match status" value="1"/>
</dbReference>
<dbReference type="AlphaFoldDB" id="A0A3B1C1F4"/>
<gene>
    <name evidence="2" type="ORF">MNBD_NITROSPINAE01-808</name>
</gene>
<dbReference type="InterPro" id="IPR050266">
    <property type="entry name" value="AB_hydrolase_sf"/>
</dbReference>
<proteinExistence type="predicted"/>
<dbReference type="PANTHER" id="PTHR43798">
    <property type="entry name" value="MONOACYLGLYCEROL LIPASE"/>
    <property type="match status" value="1"/>
</dbReference>
<feature type="domain" description="AB hydrolase-1" evidence="1">
    <location>
        <begin position="56"/>
        <end position="162"/>
    </location>
</feature>
<dbReference type="InterPro" id="IPR000073">
    <property type="entry name" value="AB_hydrolase_1"/>
</dbReference>